<dbReference type="Gene3D" id="1.10.760.10">
    <property type="entry name" value="Cytochrome c-like domain"/>
    <property type="match status" value="1"/>
</dbReference>
<dbReference type="GO" id="GO:0009055">
    <property type="term" value="F:electron transfer activity"/>
    <property type="evidence" value="ECO:0007669"/>
    <property type="project" value="InterPro"/>
</dbReference>
<gene>
    <name evidence="9" type="ORF">VW23_008800</name>
</gene>
<proteinExistence type="predicted"/>
<reference evidence="9 10" key="1">
    <citation type="journal article" date="2015" name="Genome Announc.">
        <title>Genome Assemblies of Three Soil-Associated Devosia species: D. insulae, D. limi, and D. soli.</title>
        <authorList>
            <person name="Hassan Y.I."/>
            <person name="Lepp D."/>
            <person name="Zhou T."/>
        </authorList>
    </citation>
    <scope>NUCLEOTIDE SEQUENCE [LARGE SCALE GENOMIC DNA]</scope>
    <source>
        <strain evidence="9 10">DS-56</strain>
    </source>
</reference>
<dbReference type="Pfam" id="PF00034">
    <property type="entry name" value="Cytochrom_C"/>
    <property type="match status" value="1"/>
</dbReference>
<dbReference type="GO" id="GO:0046872">
    <property type="term" value="F:metal ion binding"/>
    <property type="evidence" value="ECO:0007669"/>
    <property type="project" value="UniProtKB-KW"/>
</dbReference>
<dbReference type="InterPro" id="IPR002327">
    <property type="entry name" value="Cyt_c_1A/1B"/>
</dbReference>
<dbReference type="Proteomes" id="UP000095463">
    <property type="component" value="Unassembled WGS sequence"/>
</dbReference>
<evidence type="ECO:0000256" key="6">
    <source>
        <dbReference type="PROSITE-ProRule" id="PRU00433"/>
    </source>
</evidence>
<feature type="signal peptide" evidence="7">
    <location>
        <begin position="1"/>
        <end position="20"/>
    </location>
</feature>
<evidence type="ECO:0000259" key="8">
    <source>
        <dbReference type="PROSITE" id="PS51007"/>
    </source>
</evidence>
<organism evidence="9 10">
    <name type="scientific">Devosia insulae DS-56</name>
    <dbReference type="NCBI Taxonomy" id="1116389"/>
    <lineage>
        <taxon>Bacteria</taxon>
        <taxon>Pseudomonadati</taxon>
        <taxon>Pseudomonadota</taxon>
        <taxon>Alphaproteobacteria</taxon>
        <taxon>Hyphomicrobiales</taxon>
        <taxon>Devosiaceae</taxon>
        <taxon>Devosia</taxon>
    </lineage>
</organism>
<evidence type="ECO:0000256" key="7">
    <source>
        <dbReference type="SAM" id="SignalP"/>
    </source>
</evidence>
<dbReference type="PANTHER" id="PTHR11961">
    <property type="entry name" value="CYTOCHROME C"/>
    <property type="match status" value="1"/>
</dbReference>
<keyword evidence="7" id="KW-0732">Signal</keyword>
<dbReference type="AlphaFoldDB" id="A0A1E5XWF6"/>
<feature type="chain" id="PRO_5009190623" evidence="7">
    <location>
        <begin position="21"/>
        <end position="131"/>
    </location>
</feature>
<keyword evidence="10" id="KW-1185">Reference proteome</keyword>
<evidence type="ECO:0000313" key="9">
    <source>
        <dbReference type="EMBL" id="OEO32904.1"/>
    </source>
</evidence>
<evidence type="ECO:0000256" key="5">
    <source>
        <dbReference type="ARBA" id="ARBA00023004"/>
    </source>
</evidence>
<evidence type="ECO:0000256" key="4">
    <source>
        <dbReference type="ARBA" id="ARBA00022982"/>
    </source>
</evidence>
<dbReference type="OrthoDB" id="9805828at2"/>
<dbReference type="EMBL" id="LAJE02000044">
    <property type="protein sequence ID" value="OEO32904.1"/>
    <property type="molecule type" value="Genomic_DNA"/>
</dbReference>
<evidence type="ECO:0000256" key="1">
    <source>
        <dbReference type="ARBA" id="ARBA00022448"/>
    </source>
</evidence>
<protein>
    <submittedName>
        <fullName evidence="9">Cytochrome C</fullName>
    </submittedName>
</protein>
<dbReference type="InterPro" id="IPR036909">
    <property type="entry name" value="Cyt_c-like_dom_sf"/>
</dbReference>
<dbReference type="PRINTS" id="PR00604">
    <property type="entry name" value="CYTCHRMECIAB"/>
</dbReference>
<keyword evidence="3 6" id="KW-0479">Metal-binding</keyword>
<sequence length="131" mass="13258">MVRTAIAIAVLLLSGGGALAQGGDAALGETVFKKCMSCHAAGEGATNKVGPVLTGVVGRAAGTYEGFNYSQAMKDAGAGGLVWTPENLAQFLAKPRDFVKGTKMSFAGLAKPEDAMNVIAYLASLSPPPAQ</sequence>
<dbReference type="GO" id="GO:0020037">
    <property type="term" value="F:heme binding"/>
    <property type="evidence" value="ECO:0007669"/>
    <property type="project" value="InterPro"/>
</dbReference>
<name>A0A1E5XWF6_9HYPH</name>
<keyword evidence="1" id="KW-0813">Transport</keyword>
<accession>A0A1E5XWF6</accession>
<keyword evidence="4" id="KW-0249">Electron transport</keyword>
<comment type="caution">
    <text evidence="9">The sequence shown here is derived from an EMBL/GenBank/DDBJ whole genome shotgun (WGS) entry which is preliminary data.</text>
</comment>
<dbReference type="SUPFAM" id="SSF46626">
    <property type="entry name" value="Cytochrome c"/>
    <property type="match status" value="1"/>
</dbReference>
<dbReference type="PROSITE" id="PS51007">
    <property type="entry name" value="CYTC"/>
    <property type="match status" value="1"/>
</dbReference>
<evidence type="ECO:0000256" key="3">
    <source>
        <dbReference type="ARBA" id="ARBA00022723"/>
    </source>
</evidence>
<dbReference type="InterPro" id="IPR009056">
    <property type="entry name" value="Cyt_c-like_dom"/>
</dbReference>
<keyword evidence="5 6" id="KW-0408">Iron</keyword>
<evidence type="ECO:0000313" key="10">
    <source>
        <dbReference type="Proteomes" id="UP000095463"/>
    </source>
</evidence>
<keyword evidence="2 6" id="KW-0349">Heme</keyword>
<evidence type="ECO:0000256" key="2">
    <source>
        <dbReference type="ARBA" id="ARBA00022617"/>
    </source>
</evidence>
<feature type="domain" description="Cytochrome c" evidence="8">
    <location>
        <begin position="23"/>
        <end position="126"/>
    </location>
</feature>